<sequence>MNWPSDPDPQRGPRRYGPSRPGDPSGEDPHRPGPRASGAAGPPWPPAGPNGPGPFGPGPFGPGAVGPGAAGPRNAGPGAVPPANIPPGSIPAGQPVRRPIPPGRVPTGLPGSGRPSAQRPTPDARGAWSDVPSDRTAVYPGGIPFDPVADPRSQRPVPPRGRDAGPNALVDPSRESHRRTHGGIIAGRIVAAALSVAVLALCAFGSTLLGSIDSKIPKGNSASKAGTAGVLFKGGTNILLIGSDSRTDSSGNPLSAAQLAEVSTQDDGGSVNTDTIMIVHIPEGGGKATAVSIPRDTWIPASVTNQVKGPYNDGTSGTYKPNKVNSFYSTAKFYTQEYDVKKGGMTAAQREVDSNNAGRTELQAIIQAFTGLRIDHYAEVNLIGFYTLSLAIGGVPVCLNKAVSDPFSGANFKAGVQEISGSAAMSFVRQRHGLPNGDLDRVRRQQAFLAGATSKMLSAGTLTSTSKLNSLVDAASKAVILDSGFELVTFAEQMANLSGGNVTFTTIPTHGAATTSGTDALATDPAEIQAFFRKIDGSAGSAAATSASKNPTTSAAAAVDPSTITVDVQNATKVNNLASSVSATLVSAGFKAGDITTFPGITAATAHATTTISYPGANQAAAAAVRKALGGKGKLVKDDSIASGHISVAAGQDMPAPSGLRAAGAVGIDQGQVGAPASAPSTAPINASGVECVN</sequence>
<dbReference type="Proteomes" id="UP000198741">
    <property type="component" value="Chromosome I"/>
</dbReference>
<evidence type="ECO:0000313" key="6">
    <source>
        <dbReference type="Proteomes" id="UP000198741"/>
    </source>
</evidence>
<organism evidence="5 6">
    <name type="scientific">Nakamurella panacisegetis</name>
    <dbReference type="NCBI Taxonomy" id="1090615"/>
    <lineage>
        <taxon>Bacteria</taxon>
        <taxon>Bacillati</taxon>
        <taxon>Actinomycetota</taxon>
        <taxon>Actinomycetes</taxon>
        <taxon>Nakamurellales</taxon>
        <taxon>Nakamurellaceae</taxon>
        <taxon>Nakamurella</taxon>
    </lineage>
</organism>
<dbReference type="InterPro" id="IPR050922">
    <property type="entry name" value="LytR/CpsA/Psr_CW_biosynth"/>
</dbReference>
<evidence type="ECO:0000256" key="1">
    <source>
        <dbReference type="ARBA" id="ARBA00006068"/>
    </source>
</evidence>
<dbReference type="PANTHER" id="PTHR33392:SF6">
    <property type="entry name" value="POLYISOPRENYL-TEICHOIC ACID--PEPTIDOGLYCAN TEICHOIC ACID TRANSFERASE TAGU"/>
    <property type="match status" value="1"/>
</dbReference>
<dbReference type="Gene3D" id="3.40.630.190">
    <property type="entry name" value="LCP protein"/>
    <property type="match status" value="1"/>
</dbReference>
<dbReference type="Pfam" id="PF13399">
    <property type="entry name" value="LytR_C"/>
    <property type="match status" value="1"/>
</dbReference>
<feature type="domain" description="Cell envelope-related transcriptional attenuator" evidence="3">
    <location>
        <begin position="272"/>
        <end position="457"/>
    </location>
</feature>
<proteinExistence type="inferred from homology"/>
<dbReference type="InterPro" id="IPR027381">
    <property type="entry name" value="LytR/CpsA/Psr_C"/>
</dbReference>
<dbReference type="InterPro" id="IPR004474">
    <property type="entry name" value="LytR_CpsA_psr"/>
</dbReference>
<feature type="region of interest" description="Disordered" evidence="2">
    <location>
        <begin position="1"/>
        <end position="176"/>
    </location>
</feature>
<reference evidence="5 6" key="1">
    <citation type="submission" date="2016-10" db="EMBL/GenBank/DDBJ databases">
        <authorList>
            <person name="de Groot N.N."/>
        </authorList>
    </citation>
    <scope>NUCLEOTIDE SEQUENCE [LARGE SCALE GENOMIC DNA]</scope>
    <source>
        <strain evidence="6">P4-7,KCTC 19426,CECT 7604</strain>
    </source>
</reference>
<evidence type="ECO:0000259" key="3">
    <source>
        <dbReference type="Pfam" id="PF03816"/>
    </source>
</evidence>
<dbReference type="AlphaFoldDB" id="A0A1H0PGL6"/>
<dbReference type="EMBL" id="LT629710">
    <property type="protein sequence ID" value="SDP04134.1"/>
    <property type="molecule type" value="Genomic_DNA"/>
</dbReference>
<feature type="domain" description="LytR/CpsA/Psr regulator C-terminal" evidence="4">
    <location>
        <begin position="563"/>
        <end position="653"/>
    </location>
</feature>
<comment type="similarity">
    <text evidence="1">Belongs to the LytR/CpsA/Psr (LCP) family.</text>
</comment>
<accession>A0A1H0PGL6</accession>
<dbReference type="STRING" id="1090615.SAMN04515671_2767"/>
<dbReference type="PANTHER" id="PTHR33392">
    <property type="entry name" value="POLYISOPRENYL-TEICHOIC ACID--PEPTIDOGLYCAN TEICHOIC ACID TRANSFERASE TAGU"/>
    <property type="match status" value="1"/>
</dbReference>
<feature type="compositionally biased region" description="Pro residues" evidence="2">
    <location>
        <begin position="79"/>
        <end position="89"/>
    </location>
</feature>
<dbReference type="Pfam" id="PF03816">
    <property type="entry name" value="LytR_cpsA_psr"/>
    <property type="match status" value="1"/>
</dbReference>
<evidence type="ECO:0000313" key="5">
    <source>
        <dbReference type="EMBL" id="SDP04134.1"/>
    </source>
</evidence>
<dbReference type="RefSeq" id="WP_090476724.1">
    <property type="nucleotide sequence ID" value="NZ_LT629710.1"/>
</dbReference>
<protein>
    <submittedName>
        <fullName evidence="5">Cell envelope-related function transcriptional attenuator common domain-containing protein</fullName>
    </submittedName>
</protein>
<name>A0A1H0PGL6_9ACTN</name>
<dbReference type="Gene3D" id="3.30.70.2390">
    <property type="match status" value="1"/>
</dbReference>
<gene>
    <name evidence="5" type="ORF">SAMN04515671_2767</name>
</gene>
<dbReference type="NCBIfam" id="TIGR00350">
    <property type="entry name" value="lytR_cpsA_psr"/>
    <property type="match status" value="1"/>
</dbReference>
<evidence type="ECO:0000256" key="2">
    <source>
        <dbReference type="SAM" id="MobiDB-lite"/>
    </source>
</evidence>
<feature type="compositionally biased region" description="Low complexity" evidence="2">
    <location>
        <begin position="15"/>
        <end position="24"/>
    </location>
</feature>
<feature type="compositionally biased region" description="Pro residues" evidence="2">
    <location>
        <begin position="42"/>
        <end position="60"/>
    </location>
</feature>
<evidence type="ECO:0000259" key="4">
    <source>
        <dbReference type="Pfam" id="PF13399"/>
    </source>
</evidence>
<keyword evidence="6" id="KW-1185">Reference proteome</keyword>
<dbReference type="OrthoDB" id="9782542at2"/>